<dbReference type="Gene3D" id="3.40.850.10">
    <property type="entry name" value="Kinesin motor domain"/>
    <property type="match status" value="1"/>
</dbReference>
<comment type="caution">
    <text evidence="7">Lacks conserved residue(s) required for the propagation of feature annotation.</text>
</comment>
<dbReference type="PROSITE" id="PS50067">
    <property type="entry name" value="KINESIN_MOTOR_2"/>
    <property type="match status" value="1"/>
</dbReference>
<evidence type="ECO:0000313" key="11">
    <source>
        <dbReference type="Proteomes" id="UP000001555"/>
    </source>
</evidence>
<dbReference type="EMBL" id="ABJB010213623">
    <property type="status" value="NOT_ANNOTATED_CDS"/>
    <property type="molecule type" value="Genomic_DNA"/>
</dbReference>
<dbReference type="VEuPathDB" id="VectorBase:ISCI011687"/>
<dbReference type="AlphaFoldDB" id="B7Q9D3"/>
<dbReference type="EnsemblMetazoa" id="ISCW011687-RA">
    <property type="protein sequence ID" value="ISCW011687-PA"/>
    <property type="gene ID" value="ISCW011687"/>
</dbReference>
<proteinExistence type="evidence at protein level"/>
<sequence length="96" mass="10477">MIPNLTERRVASAEEALHQLEVGSASRSTGSTEMNARSSRSHAIYTLAVELKERGGNDVTASKFHLVDLAGSERANKTKAVGERFREANGMEQNFV</sequence>
<evidence type="ECO:0000256" key="3">
    <source>
        <dbReference type="ARBA" id="ARBA00022741"/>
    </source>
</evidence>
<gene>
    <name evidence="9" type="ORF">IscW_ISCW011687</name>
</gene>
<evidence type="ECO:0000259" key="8">
    <source>
        <dbReference type="PROSITE" id="PS50067"/>
    </source>
</evidence>
<keyword evidence="4" id="KW-0067">ATP-binding</keyword>
<dbReference type="PANTHER" id="PTHR47969:SF15">
    <property type="entry name" value="CHROMOSOME-ASSOCIATED KINESIN KIF4A-RELATED"/>
    <property type="match status" value="1"/>
</dbReference>
<dbReference type="InterPro" id="IPR027640">
    <property type="entry name" value="Kinesin-like_fam"/>
</dbReference>
<evidence type="ECO:0000256" key="5">
    <source>
        <dbReference type="ARBA" id="ARBA00023054"/>
    </source>
</evidence>
<dbReference type="HOGENOM" id="CLU_2362062_0_0_1"/>
<dbReference type="Pfam" id="PF00225">
    <property type="entry name" value="Kinesin"/>
    <property type="match status" value="1"/>
</dbReference>
<dbReference type="PaxDb" id="6945-B7Q9D3"/>
<evidence type="ECO:0000256" key="4">
    <source>
        <dbReference type="ARBA" id="ARBA00022840"/>
    </source>
</evidence>
<dbReference type="EMBL" id="DS888281">
    <property type="protein sequence ID" value="EEC15455.1"/>
    <property type="molecule type" value="Genomic_DNA"/>
</dbReference>
<keyword evidence="12" id="KW-1267">Proteomics identification</keyword>
<keyword evidence="3" id="KW-0547">Nucleotide-binding</keyword>
<evidence type="ECO:0007829" key="12">
    <source>
        <dbReference type="PeptideAtlas" id="B7Q9D3"/>
    </source>
</evidence>
<keyword evidence="5" id="KW-0175">Coiled coil</keyword>
<keyword evidence="6" id="KW-0206">Cytoskeleton</keyword>
<feature type="domain" description="Kinesin motor" evidence="8">
    <location>
        <begin position="1"/>
        <end position="96"/>
    </location>
</feature>
<dbReference type="Proteomes" id="UP000001555">
    <property type="component" value="Unassembled WGS sequence"/>
</dbReference>
<evidence type="ECO:0000256" key="7">
    <source>
        <dbReference type="PROSITE-ProRule" id="PRU00283"/>
    </source>
</evidence>
<dbReference type="GO" id="GO:0005524">
    <property type="term" value="F:ATP binding"/>
    <property type="evidence" value="ECO:0007669"/>
    <property type="project" value="UniProtKB-KW"/>
</dbReference>
<dbReference type="VEuPathDB" id="VectorBase:ISCW011687"/>
<dbReference type="GO" id="GO:0003777">
    <property type="term" value="F:microtubule motor activity"/>
    <property type="evidence" value="ECO:0007669"/>
    <property type="project" value="InterPro"/>
</dbReference>
<reference evidence="10" key="2">
    <citation type="submission" date="2020-05" db="UniProtKB">
        <authorList>
            <consortium name="EnsemblMetazoa"/>
        </authorList>
    </citation>
    <scope>IDENTIFICATION</scope>
    <source>
        <strain evidence="10">wikel</strain>
    </source>
</reference>
<dbReference type="GO" id="GO:0007018">
    <property type="term" value="P:microtubule-based movement"/>
    <property type="evidence" value="ECO:0007669"/>
    <property type="project" value="InterPro"/>
</dbReference>
<evidence type="ECO:0000256" key="6">
    <source>
        <dbReference type="ARBA" id="ARBA00023212"/>
    </source>
</evidence>
<evidence type="ECO:0000313" key="9">
    <source>
        <dbReference type="EMBL" id="EEC15455.1"/>
    </source>
</evidence>
<name>B7Q9D3_IXOSC</name>
<dbReference type="InterPro" id="IPR001752">
    <property type="entry name" value="Kinesin_motor_dom"/>
</dbReference>
<keyword evidence="2" id="KW-0963">Cytoplasm</keyword>
<dbReference type="SUPFAM" id="SSF52540">
    <property type="entry name" value="P-loop containing nucleoside triphosphate hydrolases"/>
    <property type="match status" value="1"/>
</dbReference>
<dbReference type="PROSITE" id="PS00411">
    <property type="entry name" value="KINESIN_MOTOR_1"/>
    <property type="match status" value="1"/>
</dbReference>
<keyword evidence="11" id="KW-1185">Reference proteome</keyword>
<dbReference type="InterPro" id="IPR027417">
    <property type="entry name" value="P-loop_NTPase"/>
</dbReference>
<dbReference type="EMBL" id="ABJB011032410">
    <property type="status" value="NOT_ANNOTATED_CDS"/>
    <property type="molecule type" value="Genomic_DNA"/>
</dbReference>
<dbReference type="STRING" id="6945.B7Q9D3"/>
<evidence type="ECO:0000256" key="1">
    <source>
        <dbReference type="ARBA" id="ARBA00004245"/>
    </source>
</evidence>
<accession>B7Q9D3</accession>
<evidence type="ECO:0000256" key="2">
    <source>
        <dbReference type="ARBA" id="ARBA00022490"/>
    </source>
</evidence>
<comment type="subcellular location">
    <subcellularLocation>
        <location evidence="1">Cytoplasm</location>
        <location evidence="1">Cytoskeleton</location>
    </subcellularLocation>
</comment>
<dbReference type="InterPro" id="IPR036961">
    <property type="entry name" value="Kinesin_motor_dom_sf"/>
</dbReference>
<dbReference type="PANTHER" id="PTHR47969">
    <property type="entry name" value="CHROMOSOME-ASSOCIATED KINESIN KIF4A-RELATED"/>
    <property type="match status" value="1"/>
</dbReference>
<dbReference type="GO" id="GO:0008017">
    <property type="term" value="F:microtubule binding"/>
    <property type="evidence" value="ECO:0007669"/>
    <property type="project" value="InterPro"/>
</dbReference>
<dbReference type="GO" id="GO:0015630">
    <property type="term" value="C:microtubule cytoskeleton"/>
    <property type="evidence" value="ECO:0007669"/>
    <property type="project" value="UniProtKB-ARBA"/>
</dbReference>
<reference evidence="9 11" key="1">
    <citation type="submission" date="2008-03" db="EMBL/GenBank/DDBJ databases">
        <title>Annotation of Ixodes scapularis.</title>
        <authorList>
            <consortium name="Ixodes scapularis Genome Project Consortium"/>
            <person name="Caler E."/>
            <person name="Hannick L.I."/>
            <person name="Bidwell S."/>
            <person name="Joardar V."/>
            <person name="Thiagarajan M."/>
            <person name="Amedeo P."/>
            <person name="Galinsky K.J."/>
            <person name="Schobel S."/>
            <person name="Inman J."/>
            <person name="Hostetler J."/>
            <person name="Miller J."/>
            <person name="Hammond M."/>
            <person name="Megy K."/>
            <person name="Lawson D."/>
            <person name="Kodira C."/>
            <person name="Sutton G."/>
            <person name="Meyer J."/>
            <person name="Hill C.A."/>
            <person name="Birren B."/>
            <person name="Nene V."/>
            <person name="Collins F."/>
            <person name="Alarcon-Chaidez F."/>
            <person name="Wikel S."/>
            <person name="Strausberg R."/>
        </authorList>
    </citation>
    <scope>NUCLEOTIDE SEQUENCE [LARGE SCALE GENOMIC DNA]</scope>
    <source>
        <strain evidence="11">Wikel</strain>
        <strain evidence="9">Wikel colony</strain>
    </source>
</reference>
<evidence type="ECO:0000313" key="10">
    <source>
        <dbReference type="EnsemblMetazoa" id="ISCW011687-PA"/>
    </source>
</evidence>
<organism>
    <name type="scientific">Ixodes scapularis</name>
    <name type="common">Black-legged tick</name>
    <name type="synonym">Deer tick</name>
    <dbReference type="NCBI Taxonomy" id="6945"/>
    <lineage>
        <taxon>Eukaryota</taxon>
        <taxon>Metazoa</taxon>
        <taxon>Ecdysozoa</taxon>
        <taxon>Arthropoda</taxon>
        <taxon>Chelicerata</taxon>
        <taxon>Arachnida</taxon>
        <taxon>Acari</taxon>
        <taxon>Parasitiformes</taxon>
        <taxon>Ixodida</taxon>
        <taxon>Ixodoidea</taxon>
        <taxon>Ixodidae</taxon>
        <taxon>Ixodinae</taxon>
        <taxon>Ixodes</taxon>
    </lineage>
</organism>
<protein>
    <recommendedName>
        <fullName evidence="8">Kinesin motor domain-containing protein</fullName>
    </recommendedName>
</protein>
<comment type="similarity">
    <text evidence="7">Belongs to the TRAFAC class myosin-kinesin ATPase superfamily. Kinesin family.</text>
</comment>
<dbReference type="InParanoid" id="B7Q9D3"/>
<dbReference type="InterPro" id="IPR019821">
    <property type="entry name" value="Kinesin_motor_CS"/>
</dbReference>
<dbReference type="PRINTS" id="PR00380">
    <property type="entry name" value="KINESINHEAVY"/>
</dbReference>